<dbReference type="InterPro" id="IPR029045">
    <property type="entry name" value="ClpP/crotonase-like_dom_sf"/>
</dbReference>
<gene>
    <name evidence="2" type="ORF">ACFP1Z_15105</name>
</gene>
<organism evidence="2 3">
    <name type="scientific">Streptomyces gamaensis</name>
    <dbReference type="NCBI Taxonomy" id="1763542"/>
    <lineage>
        <taxon>Bacteria</taxon>
        <taxon>Bacillati</taxon>
        <taxon>Actinomycetota</taxon>
        <taxon>Actinomycetes</taxon>
        <taxon>Kitasatosporales</taxon>
        <taxon>Streptomycetaceae</taxon>
        <taxon>Streptomyces</taxon>
    </lineage>
</organism>
<evidence type="ECO:0000313" key="2">
    <source>
        <dbReference type="EMBL" id="MFC5721499.1"/>
    </source>
</evidence>
<comment type="similarity">
    <text evidence="1">Belongs to the enoyl-CoA hydratase/isomerase family.</text>
</comment>
<sequence length="293" mass="31731">MDATRVPDPHTPPGDDVVLYARSGPVATVTMNRPEYRNAQNSALTYALDHAFYRAADDDGVKVVVLAGAGEHFSAGHDIGSPGRDADRPFARTAGLWWDHSDKAGAERRFARESEVYLGMCRRWRELPKPVIASVQGACVAGGLMLAWVCDLIVASEDAFFADPVVRMGVPGVEYFAHPWVMPPRIAREFLYTGERMSARRAYELGLVNRVVPRAELRARTMELATRVAGMPRMGLALAKRAVNQAEDLQGLHSGLDAAFALHHLAHAHNAETTADPLGGVGLRALKDGEGGG</sequence>
<accession>A0ABW0YY03</accession>
<dbReference type="Pfam" id="PF00378">
    <property type="entry name" value="ECH_1"/>
    <property type="match status" value="1"/>
</dbReference>
<dbReference type="InterPro" id="IPR001753">
    <property type="entry name" value="Enoyl-CoA_hydra/iso"/>
</dbReference>
<dbReference type="CDD" id="cd06558">
    <property type="entry name" value="crotonase-like"/>
    <property type="match status" value="1"/>
</dbReference>
<dbReference type="PANTHER" id="PTHR43802:SF1">
    <property type="entry name" value="IP11341P-RELATED"/>
    <property type="match status" value="1"/>
</dbReference>
<dbReference type="Gene3D" id="3.90.226.10">
    <property type="entry name" value="2-enoyl-CoA Hydratase, Chain A, domain 1"/>
    <property type="match status" value="1"/>
</dbReference>
<comment type="caution">
    <text evidence="2">The sequence shown here is derived from an EMBL/GenBank/DDBJ whole genome shotgun (WGS) entry which is preliminary data.</text>
</comment>
<evidence type="ECO:0000313" key="3">
    <source>
        <dbReference type="Proteomes" id="UP001596083"/>
    </source>
</evidence>
<proteinExistence type="inferred from homology"/>
<dbReference type="Proteomes" id="UP001596083">
    <property type="component" value="Unassembled WGS sequence"/>
</dbReference>
<name>A0ABW0YY03_9ACTN</name>
<dbReference type="NCBIfam" id="NF006140">
    <property type="entry name" value="PRK08290.1"/>
    <property type="match status" value="1"/>
</dbReference>
<protein>
    <submittedName>
        <fullName evidence="2">Enoyl-CoA hydratase</fullName>
    </submittedName>
</protein>
<dbReference type="PANTHER" id="PTHR43802">
    <property type="entry name" value="ENOYL-COA HYDRATASE"/>
    <property type="match status" value="1"/>
</dbReference>
<keyword evidence="3" id="KW-1185">Reference proteome</keyword>
<dbReference type="SUPFAM" id="SSF52096">
    <property type="entry name" value="ClpP/crotonase"/>
    <property type="match status" value="1"/>
</dbReference>
<dbReference type="RefSeq" id="WP_390316793.1">
    <property type="nucleotide sequence ID" value="NZ_JBHSPB010000008.1"/>
</dbReference>
<evidence type="ECO:0000256" key="1">
    <source>
        <dbReference type="ARBA" id="ARBA00005254"/>
    </source>
</evidence>
<reference evidence="3" key="1">
    <citation type="journal article" date="2019" name="Int. J. Syst. Evol. Microbiol.">
        <title>The Global Catalogue of Microorganisms (GCM) 10K type strain sequencing project: providing services to taxonomists for standard genome sequencing and annotation.</title>
        <authorList>
            <consortium name="The Broad Institute Genomics Platform"/>
            <consortium name="The Broad Institute Genome Sequencing Center for Infectious Disease"/>
            <person name="Wu L."/>
            <person name="Ma J."/>
        </authorList>
    </citation>
    <scope>NUCLEOTIDE SEQUENCE [LARGE SCALE GENOMIC DNA]</scope>
    <source>
        <strain evidence="3">CGMCC 4.7304</strain>
    </source>
</reference>
<dbReference type="EMBL" id="JBHSPB010000008">
    <property type="protein sequence ID" value="MFC5721499.1"/>
    <property type="molecule type" value="Genomic_DNA"/>
</dbReference>